<organism evidence="2 3">
    <name type="scientific">Raoultibacter timonensis</name>
    <dbReference type="NCBI Taxonomy" id="1907662"/>
    <lineage>
        <taxon>Bacteria</taxon>
        <taxon>Bacillati</taxon>
        <taxon>Actinomycetota</taxon>
        <taxon>Coriobacteriia</taxon>
        <taxon>Eggerthellales</taxon>
        <taxon>Eggerthellaceae</taxon>
        <taxon>Raoultibacter</taxon>
    </lineage>
</organism>
<dbReference type="Pfam" id="PF02779">
    <property type="entry name" value="Transket_pyr"/>
    <property type="match status" value="1"/>
</dbReference>
<dbReference type="EMBL" id="AP025564">
    <property type="protein sequence ID" value="BDE96681.1"/>
    <property type="molecule type" value="Genomic_DNA"/>
</dbReference>
<protein>
    <submittedName>
        <fullName evidence="2">Transketolase</fullName>
    </submittedName>
</protein>
<dbReference type="RefSeq" id="WP_244385911.1">
    <property type="nucleotide sequence ID" value="NZ_AP025564.1"/>
</dbReference>
<feature type="domain" description="Transketolase-like pyrimidine-binding" evidence="1">
    <location>
        <begin position="14"/>
        <end position="182"/>
    </location>
</feature>
<proteinExistence type="predicted"/>
<dbReference type="SUPFAM" id="SSF52922">
    <property type="entry name" value="TK C-terminal domain-like"/>
    <property type="match status" value="1"/>
</dbReference>
<dbReference type="PANTHER" id="PTHR43825:SF1">
    <property type="entry name" value="TRANSKETOLASE-LIKE PYRIMIDINE-BINDING DOMAIN-CONTAINING PROTEIN"/>
    <property type="match status" value="1"/>
</dbReference>
<gene>
    <name evidence="2" type="ORF">CE91St30_20140</name>
</gene>
<dbReference type="SUPFAM" id="SSF52518">
    <property type="entry name" value="Thiamin diphosphate-binding fold (THDP-binding)"/>
    <property type="match status" value="1"/>
</dbReference>
<reference evidence="2 3" key="1">
    <citation type="submission" date="2022-01" db="EMBL/GenBank/DDBJ databases">
        <title>Novel bile acid biosynthetic pathways are enriched in the microbiome of centenarians.</title>
        <authorList>
            <person name="Sato Y."/>
            <person name="Atarashi K."/>
            <person name="Plichta R.D."/>
            <person name="Arai Y."/>
            <person name="Sasajima S."/>
            <person name="Kearney M.S."/>
            <person name="Suda W."/>
            <person name="Takeshita K."/>
            <person name="Sasaki T."/>
            <person name="Okamoto S."/>
            <person name="Skelly N.A."/>
            <person name="Okamura Y."/>
            <person name="Vlamakis H."/>
            <person name="Li Y."/>
            <person name="Tanoue T."/>
            <person name="Takei H."/>
            <person name="Nittono H."/>
            <person name="Narushima S."/>
            <person name="Irie J."/>
            <person name="Itoh H."/>
            <person name="Moriya K."/>
            <person name="Sugiura Y."/>
            <person name="Suematsu M."/>
            <person name="Moritoki N."/>
            <person name="Shibata S."/>
            <person name="Littman R.D."/>
            <person name="Fischbach A.M."/>
            <person name="Uwamino Y."/>
            <person name="Inoue T."/>
            <person name="Honda A."/>
            <person name="Hattori M."/>
            <person name="Murai T."/>
            <person name="Xavier J.R."/>
            <person name="Hirose N."/>
            <person name="Honda K."/>
        </authorList>
    </citation>
    <scope>NUCLEOTIDE SEQUENCE [LARGE SCALE GENOMIC DNA]</scope>
    <source>
        <strain evidence="2 3">CE91-St30</strain>
    </source>
</reference>
<evidence type="ECO:0000313" key="2">
    <source>
        <dbReference type="EMBL" id="BDE96681.1"/>
    </source>
</evidence>
<dbReference type="Pfam" id="PF02780">
    <property type="entry name" value="Transketolase_C"/>
    <property type="match status" value="1"/>
</dbReference>
<sequence length="327" mass="33897">MVKFASPEEASQKKATRAAFGATLAELAAEGLPVVAVDADLSGSTTTKKFASAAPENEDRLFNVGIAEQNMIGVAAGLALTGHIAYTGSFAVFGTGRAYDQIRNTVAYSKLNVKIAPTHAGISVGPDGGSHQMLEDISLMRGLPHMTVLVPADYAAARAAIRLAAETPGPVYVRMGRASVPCVYAADVELEVGRAYVLREGADATVVACGVEIDEAMKAAEALAAEGISIEVIDAFSVKPLDRTTIVSSVEKTGCAVVAEEHSVIGGLGSAVAEVLAEEHPAPCEFVGMRDTFGKSGEFSELMAYFSLDAAAIVEAVKKAMARKAIC</sequence>
<dbReference type="InterPro" id="IPR009014">
    <property type="entry name" value="Transketo_C/PFOR_II"/>
</dbReference>
<dbReference type="Proteomes" id="UP001320544">
    <property type="component" value="Chromosome"/>
</dbReference>
<keyword evidence="3" id="KW-1185">Reference proteome</keyword>
<dbReference type="PANTHER" id="PTHR43825">
    <property type="entry name" value="PYRUVATE DEHYDROGENASE E1 COMPONENT"/>
    <property type="match status" value="1"/>
</dbReference>
<dbReference type="InterPro" id="IPR051157">
    <property type="entry name" value="PDH/Transketolase"/>
</dbReference>
<dbReference type="InterPro" id="IPR033248">
    <property type="entry name" value="Transketolase_C"/>
</dbReference>
<name>A0ABN6MFB3_9ACTN</name>
<dbReference type="SMART" id="SM00861">
    <property type="entry name" value="Transket_pyr"/>
    <property type="match status" value="1"/>
</dbReference>
<dbReference type="CDD" id="cd07033">
    <property type="entry name" value="TPP_PYR_DXS_TK_like"/>
    <property type="match status" value="1"/>
</dbReference>
<dbReference type="Gene3D" id="3.40.50.970">
    <property type="match status" value="1"/>
</dbReference>
<accession>A0ABN6MFB3</accession>
<dbReference type="InterPro" id="IPR005475">
    <property type="entry name" value="Transketolase-like_Pyr-bd"/>
</dbReference>
<dbReference type="InterPro" id="IPR029061">
    <property type="entry name" value="THDP-binding"/>
</dbReference>
<evidence type="ECO:0000313" key="3">
    <source>
        <dbReference type="Proteomes" id="UP001320544"/>
    </source>
</evidence>
<evidence type="ECO:0000259" key="1">
    <source>
        <dbReference type="SMART" id="SM00861"/>
    </source>
</evidence>
<dbReference type="Gene3D" id="3.40.50.920">
    <property type="match status" value="1"/>
</dbReference>